<dbReference type="EMBL" id="MT448617">
    <property type="protein sequence ID" value="QKN84824.1"/>
    <property type="molecule type" value="Genomic_DNA"/>
</dbReference>
<sequence>MNYQEYVEAVQKRAALIKDMKRKDITVGQLDDWKAVKASLEKEMRKFIWTWACHMRSFICNNPDLFDGETFRIMDSHYNINKQPLLKVRKDGGLALRMEQDCGEYREMGNVIVVPKDFILDREAYIRRRKVFMAYKKIEQREKHIISLQEKQKQVRTQIGLEQTQLAAAKLQLQELIND</sequence>
<name>A0A6M9Z254_9CAUD</name>
<accession>A0A6M9Z254</accession>
<proteinExistence type="predicted"/>
<evidence type="ECO:0000313" key="1">
    <source>
        <dbReference type="EMBL" id="QKN84824.1"/>
    </source>
</evidence>
<reference evidence="1 2" key="1">
    <citation type="submission" date="2020-05" db="EMBL/GenBank/DDBJ databases">
        <authorList>
            <person name="Brown Z."/>
            <person name="Glynn A."/>
            <person name="Broussard G.W."/>
        </authorList>
    </citation>
    <scope>NUCLEOTIDE SEQUENCE [LARGE SCALE GENOMIC DNA]</scope>
</reference>
<dbReference type="Proteomes" id="UP000509572">
    <property type="component" value="Segment"/>
</dbReference>
<evidence type="ECO:0000313" key="2">
    <source>
        <dbReference type="Proteomes" id="UP000509572"/>
    </source>
</evidence>
<organism evidence="1 2">
    <name type="scientific">Vibrio phage River4</name>
    <dbReference type="NCBI Taxonomy" id="2736288"/>
    <lineage>
        <taxon>Viruses</taxon>
        <taxon>Duplodnaviria</taxon>
        <taxon>Heunggongvirae</taxon>
        <taxon>Uroviricota</taxon>
        <taxon>Caudoviricetes</taxon>
        <taxon>Demerecviridae</taxon>
        <taxon>Ermolyevavirinae</taxon>
        <taxon>Thalassavirus</taxon>
        <taxon>Thalassavirus river4</taxon>
    </lineage>
</organism>
<keyword evidence="2" id="KW-1185">Reference proteome</keyword>
<protein>
    <submittedName>
        <fullName evidence="1">Uncharacterized protein</fullName>
    </submittedName>
</protein>
<gene>
    <name evidence="1" type="ORF">RIVER4_185</name>
</gene>